<dbReference type="EMBL" id="QLST01000001">
    <property type="protein sequence ID" value="RBA29818.1"/>
    <property type="molecule type" value="Genomic_DNA"/>
</dbReference>
<comment type="caution">
    <text evidence="2">The sequence shown here is derived from an EMBL/GenBank/DDBJ whole genome shotgun (WGS) entry which is preliminary data.</text>
</comment>
<feature type="transmembrane region" description="Helical" evidence="1">
    <location>
        <begin position="56"/>
        <end position="74"/>
    </location>
</feature>
<dbReference type="AlphaFoldDB" id="A0A365P5C2"/>
<organism evidence="2 3">
    <name type="scientific">Flavobacterium tibetense</name>
    <dbReference type="NCBI Taxonomy" id="2233533"/>
    <lineage>
        <taxon>Bacteria</taxon>
        <taxon>Pseudomonadati</taxon>
        <taxon>Bacteroidota</taxon>
        <taxon>Flavobacteriia</taxon>
        <taxon>Flavobacteriales</taxon>
        <taxon>Flavobacteriaceae</taxon>
        <taxon>Flavobacterium</taxon>
    </lineage>
</organism>
<evidence type="ECO:0000313" key="2">
    <source>
        <dbReference type="EMBL" id="RBA29818.1"/>
    </source>
</evidence>
<keyword evidence="1" id="KW-0472">Membrane</keyword>
<evidence type="ECO:0000313" key="3">
    <source>
        <dbReference type="Proteomes" id="UP000253319"/>
    </source>
</evidence>
<feature type="transmembrane region" description="Helical" evidence="1">
    <location>
        <begin position="81"/>
        <end position="101"/>
    </location>
</feature>
<reference evidence="2 3" key="1">
    <citation type="submission" date="2018-06" db="EMBL/GenBank/DDBJ databases">
        <title>Flavobacterium tibetense sp. nov., isolated from a wetland YonghuCo on Tibetan Plateau.</title>
        <authorList>
            <person name="Xing P."/>
            <person name="Phurbu D."/>
            <person name="Lu H."/>
        </authorList>
    </citation>
    <scope>NUCLEOTIDE SEQUENCE [LARGE SCALE GENOMIC DNA]</scope>
    <source>
        <strain evidence="2 3">YH5</strain>
    </source>
</reference>
<gene>
    <name evidence="2" type="ORF">DPN68_00910</name>
</gene>
<keyword evidence="1" id="KW-0812">Transmembrane</keyword>
<keyword evidence="1" id="KW-1133">Transmembrane helix</keyword>
<name>A0A365P5C2_9FLAO</name>
<dbReference type="RefSeq" id="WP_113987700.1">
    <property type="nucleotide sequence ID" value="NZ_QLST01000001.1"/>
</dbReference>
<proteinExistence type="predicted"/>
<protein>
    <submittedName>
        <fullName evidence="2">Uncharacterized protein</fullName>
    </submittedName>
</protein>
<accession>A0A365P5C2</accession>
<keyword evidence="3" id="KW-1185">Reference proteome</keyword>
<feature type="transmembrane region" description="Helical" evidence="1">
    <location>
        <begin position="16"/>
        <end position="36"/>
    </location>
</feature>
<dbReference type="Proteomes" id="UP000253319">
    <property type="component" value="Unassembled WGS sequence"/>
</dbReference>
<evidence type="ECO:0000256" key="1">
    <source>
        <dbReference type="SAM" id="Phobius"/>
    </source>
</evidence>
<dbReference type="OrthoDB" id="1376944at2"/>
<sequence>MFENLNNSKKVKVTTYVCLAFISLFILATFAQYYSMKLKLQNPLIPEELKEMVVNPYLKKGIVMLVTTLGVLILQSFKKHFFALLVALGIIIFFLLSKHYIGGWHTEIS</sequence>